<dbReference type="Proteomes" id="UP000001640">
    <property type="component" value="Chromosome 2"/>
</dbReference>
<sequence>MSHNPSNDSLLLSHHDEDLIDLSQLDLENQFPPTDSESQNTNDFLSKKDRERWYHGRNLLNRQNILALVVLVLLAIVSILILSPSFIPTLFNTTKEKFSHIRTITPINNSSQQTEKAIQHAHHLKPNQNMELEIIQYSSQETKPHIDGNSSSWEFLQNSNQEFFLVNTTFSLDKWEHFINFVDYNPQLNRILIGATNNASLQQ</sequence>
<evidence type="ECO:0000313" key="3">
    <source>
        <dbReference type="Proteomes" id="UP000001640"/>
    </source>
</evidence>
<name>G0VB93_NAUCA</name>
<keyword evidence="1" id="KW-1133">Transmembrane helix</keyword>
<dbReference type="GeneID" id="96901779"/>
<dbReference type="InParanoid" id="G0VB93"/>
<dbReference type="KEGG" id="ncs:NCAS_0B01330"/>
<gene>
    <name evidence="2" type="primary">NCAS0B01330</name>
    <name evidence="2" type="ordered locus">NCAS_0B01330</name>
</gene>
<keyword evidence="1" id="KW-0812">Transmembrane</keyword>
<feature type="transmembrane region" description="Helical" evidence="1">
    <location>
        <begin position="65"/>
        <end position="87"/>
    </location>
</feature>
<keyword evidence="1" id="KW-0472">Membrane</keyword>
<dbReference type="RefSeq" id="XP_003674593.1">
    <property type="nucleotide sequence ID" value="XM_003674545.1"/>
</dbReference>
<organism evidence="2 3">
    <name type="scientific">Naumovozyma castellii</name>
    <name type="common">Yeast</name>
    <name type="synonym">Saccharomyces castellii</name>
    <dbReference type="NCBI Taxonomy" id="27288"/>
    <lineage>
        <taxon>Eukaryota</taxon>
        <taxon>Fungi</taxon>
        <taxon>Dikarya</taxon>
        <taxon>Ascomycota</taxon>
        <taxon>Saccharomycotina</taxon>
        <taxon>Saccharomycetes</taxon>
        <taxon>Saccharomycetales</taxon>
        <taxon>Saccharomycetaceae</taxon>
        <taxon>Naumovozyma</taxon>
    </lineage>
</organism>
<protein>
    <submittedName>
        <fullName evidence="2">Uncharacterized protein</fullName>
    </submittedName>
</protein>
<accession>G0VB93</accession>
<dbReference type="AlphaFoldDB" id="G0VB93"/>
<keyword evidence="3" id="KW-1185">Reference proteome</keyword>
<evidence type="ECO:0000256" key="1">
    <source>
        <dbReference type="SAM" id="Phobius"/>
    </source>
</evidence>
<reference evidence="2 3" key="1">
    <citation type="journal article" date="2011" name="Proc. Natl. Acad. Sci. U.S.A.">
        <title>Evolutionary erosion of yeast sex chromosomes by mating-type switching accidents.</title>
        <authorList>
            <person name="Gordon J.L."/>
            <person name="Armisen D."/>
            <person name="Proux-Wera E."/>
            <person name="Oheigeartaigh S.S."/>
            <person name="Byrne K.P."/>
            <person name="Wolfe K.H."/>
        </authorList>
    </citation>
    <scope>NUCLEOTIDE SEQUENCE [LARGE SCALE GENOMIC DNA]</scope>
    <source>
        <strain evidence="3">ATCC 76901 / BCRC 22586 / CBS 4309 / NBRC 1992 / NRRL Y-12630</strain>
    </source>
</reference>
<dbReference type="HOGENOM" id="CLU_1349269_0_0_1"/>
<dbReference type="EMBL" id="HE576753">
    <property type="protein sequence ID" value="CCC68217.1"/>
    <property type="molecule type" value="Genomic_DNA"/>
</dbReference>
<proteinExistence type="predicted"/>
<evidence type="ECO:0000313" key="2">
    <source>
        <dbReference type="EMBL" id="CCC68217.1"/>
    </source>
</evidence>
<reference key="2">
    <citation type="submission" date="2011-08" db="EMBL/GenBank/DDBJ databases">
        <title>Genome sequence of Naumovozyma castellii.</title>
        <authorList>
            <person name="Gordon J.L."/>
            <person name="Armisen D."/>
            <person name="Proux-Wera E."/>
            <person name="OhEigeartaigh S.S."/>
            <person name="Byrne K.P."/>
            <person name="Wolfe K.H."/>
        </authorList>
    </citation>
    <scope>NUCLEOTIDE SEQUENCE</scope>
    <source>
        <strain>Type strain:CBS 4309</strain>
    </source>
</reference>